<proteinExistence type="predicted"/>
<dbReference type="Gene3D" id="3.40.50.360">
    <property type="match status" value="1"/>
</dbReference>
<dbReference type="Proteomes" id="UP000198867">
    <property type="component" value="Unassembled WGS sequence"/>
</dbReference>
<accession>A0A1I5CW35</accession>
<feature type="region of interest" description="Disordered" evidence="1">
    <location>
        <begin position="111"/>
        <end position="130"/>
    </location>
</feature>
<evidence type="ECO:0008006" key="4">
    <source>
        <dbReference type="Google" id="ProtNLM"/>
    </source>
</evidence>
<evidence type="ECO:0000256" key="1">
    <source>
        <dbReference type="SAM" id="MobiDB-lite"/>
    </source>
</evidence>
<dbReference type="InterPro" id="IPR001226">
    <property type="entry name" value="Flavodoxin_CS"/>
</dbReference>
<dbReference type="EMBL" id="FOVM01000007">
    <property type="protein sequence ID" value="SFN90841.1"/>
    <property type="molecule type" value="Genomic_DNA"/>
</dbReference>
<protein>
    <recommendedName>
        <fullName evidence="4">Flavodoxin-like domain-containing protein</fullName>
    </recommendedName>
</protein>
<dbReference type="GO" id="GO:0009055">
    <property type="term" value="F:electron transfer activity"/>
    <property type="evidence" value="ECO:0007669"/>
    <property type="project" value="InterPro"/>
</dbReference>
<keyword evidence="3" id="KW-1185">Reference proteome</keyword>
<gene>
    <name evidence="2" type="ORF">SAMN05216219_2597</name>
</gene>
<reference evidence="3" key="1">
    <citation type="submission" date="2016-10" db="EMBL/GenBank/DDBJ databases">
        <authorList>
            <person name="Varghese N."/>
            <person name="Submissions S."/>
        </authorList>
    </citation>
    <scope>NUCLEOTIDE SEQUENCE [LARGE SCALE GENOMIC DNA]</scope>
    <source>
        <strain evidence="3">CGMCC 1.11101</strain>
    </source>
</reference>
<evidence type="ECO:0000313" key="2">
    <source>
        <dbReference type="EMBL" id="SFN90841.1"/>
    </source>
</evidence>
<dbReference type="SUPFAM" id="SSF52218">
    <property type="entry name" value="Flavoproteins"/>
    <property type="match status" value="1"/>
</dbReference>
<dbReference type="InterPro" id="IPR029039">
    <property type="entry name" value="Flavoprotein-like_sf"/>
</dbReference>
<feature type="region of interest" description="Disordered" evidence="1">
    <location>
        <begin position="145"/>
        <end position="185"/>
    </location>
</feature>
<dbReference type="AlphaFoldDB" id="A0A1I5CW35"/>
<dbReference type="GO" id="GO:0010181">
    <property type="term" value="F:FMN binding"/>
    <property type="evidence" value="ECO:0007669"/>
    <property type="project" value="InterPro"/>
</dbReference>
<dbReference type="PROSITE" id="PS00201">
    <property type="entry name" value="FLAVODOXIN"/>
    <property type="match status" value="1"/>
</dbReference>
<sequence>MHVVVVFESLWGNTERLAHEIAAGIGERTDVVDAATAPSTLDSDIELLVVGGPTHAFSMTTNSTRESASKQGAQHIPVRGIREWIQLLAEPERAVPVAAFDTRVVSPRLPGSAAKKAMKRACGPRIPPGRKARDLRRARLFGPDRRRRARARERMGSGTRRTLAPPLKSLGQARGSPARRDISCHRRSTSATRACSASSGCAPCRWRDDEQAKSTAPAKGLAGSPTERTWIRGYLGDGDFRVLGPFWVPFDRQPTSDIHIQRGVPV</sequence>
<name>A0A1I5CW35_9MICO</name>
<evidence type="ECO:0000313" key="3">
    <source>
        <dbReference type="Proteomes" id="UP000198867"/>
    </source>
</evidence>
<dbReference type="STRING" id="995034.SAMN05216219_2597"/>
<organism evidence="2 3">
    <name type="scientific">Mycetocola miduiensis</name>
    <dbReference type="NCBI Taxonomy" id="995034"/>
    <lineage>
        <taxon>Bacteria</taxon>
        <taxon>Bacillati</taxon>
        <taxon>Actinomycetota</taxon>
        <taxon>Actinomycetes</taxon>
        <taxon>Micrococcales</taxon>
        <taxon>Microbacteriaceae</taxon>
        <taxon>Mycetocola</taxon>
    </lineage>
</organism>